<keyword evidence="2" id="KW-0813">Transport</keyword>
<gene>
    <name evidence="4" type="ORF">HMP0721_0816</name>
</gene>
<accession>E6MFQ5</accession>
<dbReference type="Gene3D" id="1.20.5.620">
    <property type="entry name" value="F1F0 ATP synthase subunit B, membrane domain"/>
    <property type="match status" value="1"/>
</dbReference>
<dbReference type="GO" id="GO:0033178">
    <property type="term" value="C:proton-transporting two-sector ATPase complex, catalytic domain"/>
    <property type="evidence" value="ECO:0007669"/>
    <property type="project" value="InterPro"/>
</dbReference>
<evidence type="ECO:0000313" key="4">
    <source>
        <dbReference type="EMBL" id="EFV02050.1"/>
    </source>
</evidence>
<dbReference type="Pfam" id="PF01991">
    <property type="entry name" value="vATP-synt_E"/>
    <property type="match status" value="1"/>
</dbReference>
<dbReference type="GO" id="GO:0046961">
    <property type="term" value="F:proton-transporting ATPase activity, rotational mechanism"/>
    <property type="evidence" value="ECO:0007669"/>
    <property type="project" value="InterPro"/>
</dbReference>
<reference evidence="4 5" key="1">
    <citation type="submission" date="2010-12" db="EMBL/GenBank/DDBJ databases">
        <authorList>
            <person name="Muzny D."/>
            <person name="Qin X."/>
            <person name="Deng J."/>
            <person name="Jiang H."/>
            <person name="Liu Y."/>
            <person name="Qu J."/>
            <person name="Song X.-Z."/>
            <person name="Zhang L."/>
            <person name="Thornton R."/>
            <person name="Coyle M."/>
            <person name="Francisco L."/>
            <person name="Jackson L."/>
            <person name="Javaid M."/>
            <person name="Korchina V."/>
            <person name="Kovar C."/>
            <person name="Mata R."/>
            <person name="Mathew T."/>
            <person name="Ngo R."/>
            <person name="Nguyen L."/>
            <person name="Nguyen N."/>
            <person name="Okwuonu G."/>
            <person name="Ongeri F."/>
            <person name="Pham C."/>
            <person name="Simmons D."/>
            <person name="Wilczek-Boney K."/>
            <person name="Hale W."/>
            <person name="Jakkamsetti A."/>
            <person name="Pham P."/>
            <person name="Ruth R."/>
            <person name="San Lucas F."/>
            <person name="Warren J."/>
            <person name="Zhang J."/>
            <person name="Zhao Z."/>
            <person name="Zhou C."/>
            <person name="Zhu D."/>
            <person name="Lee S."/>
            <person name="Bess C."/>
            <person name="Blankenburg K."/>
            <person name="Forbes L."/>
            <person name="Fu Q."/>
            <person name="Gubbala S."/>
            <person name="Hirani K."/>
            <person name="Jayaseelan J.C."/>
            <person name="Lara F."/>
            <person name="Munidasa M."/>
            <person name="Palculict T."/>
            <person name="Patil S."/>
            <person name="Pu L.-L."/>
            <person name="Saada N."/>
            <person name="Tang L."/>
            <person name="Weissenberger G."/>
            <person name="Zhu Y."/>
            <person name="Hemphill L."/>
            <person name="Shang Y."/>
            <person name="Youmans B."/>
            <person name="Ayvaz T."/>
            <person name="Ross M."/>
            <person name="Santibanez J."/>
            <person name="Aqrawi P."/>
            <person name="Gross S."/>
            <person name="Joshi V."/>
            <person name="Fowler G."/>
            <person name="Nazareth L."/>
            <person name="Reid J."/>
            <person name="Worley K."/>
            <person name="Petrosino J."/>
            <person name="Highlander S."/>
            <person name="Gibbs R."/>
        </authorList>
    </citation>
    <scope>NUCLEOTIDE SEQUENCE [LARGE SCALE GENOMIC DNA]</scope>
    <source>
        <strain evidence="4 5">ATCC 23263</strain>
    </source>
</reference>
<dbReference type="OrthoDB" id="1734087at2"/>
<dbReference type="STRING" id="887929.HMP0721_0816"/>
<name>E6MFQ5_9FIRM</name>
<dbReference type="InterPro" id="IPR002842">
    <property type="entry name" value="ATPase_V1_Esu"/>
</dbReference>
<evidence type="ECO:0000313" key="5">
    <source>
        <dbReference type="Proteomes" id="UP000004754"/>
    </source>
</evidence>
<comment type="caution">
    <text evidence="4">The sequence shown here is derived from an EMBL/GenBank/DDBJ whole genome shotgun (WGS) entry which is preliminary data.</text>
</comment>
<evidence type="ECO:0000256" key="1">
    <source>
        <dbReference type="ARBA" id="ARBA00005901"/>
    </source>
</evidence>
<dbReference type="Proteomes" id="UP000004754">
    <property type="component" value="Unassembled WGS sequence"/>
</dbReference>
<evidence type="ECO:0000256" key="2">
    <source>
        <dbReference type="ARBA" id="ARBA00022448"/>
    </source>
</evidence>
<proteinExistence type="inferred from homology"/>
<dbReference type="eggNOG" id="COG1390">
    <property type="taxonomic scope" value="Bacteria"/>
</dbReference>
<dbReference type="AlphaFoldDB" id="E6MFQ5"/>
<protein>
    <submittedName>
        <fullName evidence="4">ATP synthase, subunit E</fullName>
    </submittedName>
</protein>
<dbReference type="HOGENOM" id="CLU_105846_0_0_9"/>
<dbReference type="SUPFAM" id="SSF160527">
    <property type="entry name" value="V-type ATPase subunit E-like"/>
    <property type="match status" value="1"/>
</dbReference>
<evidence type="ECO:0000256" key="3">
    <source>
        <dbReference type="ARBA" id="ARBA00023065"/>
    </source>
</evidence>
<sequence length="203" mass="22763">MAENIIIEKILKGAEAEAESIMAEGDRRVQAIKEEMTRQIEKDRETLLEKNKAAIAEIHDRGELMSHLETRKNTLAAKRKVIDEAFDGAREQLRHLDDEKWSVLIASMVAESVVTGDGKLRVPARDREKYENGFLDSLNRGLQANGLSGQLTLDDQPADFEAGVMLVGEDSDINGDFDVLLDAVREKYERQVAAILFDDQHEA</sequence>
<dbReference type="RefSeq" id="WP_006598240.1">
    <property type="nucleotide sequence ID" value="NZ_GL622359.1"/>
</dbReference>
<comment type="similarity">
    <text evidence="1">Belongs to the V-ATPase E subunit family.</text>
</comment>
<keyword evidence="5" id="KW-1185">Reference proteome</keyword>
<keyword evidence="3" id="KW-0406">Ion transport</keyword>
<organism evidence="4 5">
    <name type="scientific">Pseudoramibacter alactolyticus ATCC 23263</name>
    <dbReference type="NCBI Taxonomy" id="887929"/>
    <lineage>
        <taxon>Bacteria</taxon>
        <taxon>Bacillati</taxon>
        <taxon>Bacillota</taxon>
        <taxon>Clostridia</taxon>
        <taxon>Eubacteriales</taxon>
        <taxon>Eubacteriaceae</taxon>
        <taxon>Pseudoramibacter</taxon>
    </lineage>
</organism>
<dbReference type="EMBL" id="AEQN01000014">
    <property type="protein sequence ID" value="EFV02050.1"/>
    <property type="molecule type" value="Genomic_DNA"/>
</dbReference>